<keyword evidence="3" id="KW-1185">Reference proteome</keyword>
<dbReference type="SUPFAM" id="SSF52200">
    <property type="entry name" value="Toll/Interleukin receptor TIR domain"/>
    <property type="match status" value="1"/>
</dbReference>
<keyword evidence="2" id="KW-0675">Receptor</keyword>
<accession>A0A8J7JD46</accession>
<dbReference type="Pfam" id="PF13676">
    <property type="entry name" value="TIR_2"/>
    <property type="match status" value="1"/>
</dbReference>
<dbReference type="InterPro" id="IPR000157">
    <property type="entry name" value="TIR_dom"/>
</dbReference>
<dbReference type="AlphaFoldDB" id="A0A8J7JD46"/>
<sequence length="258" mass="28821">MKIFISHITEEKALAMTLKDWIESTFTGNCEVFVSSDSKSIQLGDRWLDKITESLVGAQLLFILCSPSSVARPWINFEAGCGWVKGIPVIPICHSTLLVQNLPVPLSALQAIGLEDAKFCERLVERIAGMLALPRTPRVHPDMIDDLLRALGEIETKTERHSAPQPSIGLLDENDIKNSLTSWFNELKHEERLKAVTFAAVDAQLNIPTGSTKTYLKDIVTSRWSYKVVNEGANTILFQDGEPFILSAPRRSKWDSFI</sequence>
<reference evidence="2" key="1">
    <citation type="submission" date="2020-12" db="EMBL/GenBank/DDBJ databases">
        <title>Geomonas sp. Red875, isolated from river sediment.</title>
        <authorList>
            <person name="Xu Z."/>
            <person name="Zhang Z."/>
            <person name="Masuda Y."/>
            <person name="Itoh H."/>
            <person name="Senoo K."/>
        </authorList>
    </citation>
    <scope>NUCLEOTIDE SEQUENCE</scope>
    <source>
        <strain evidence="2">Red875</strain>
    </source>
</reference>
<comment type="caution">
    <text evidence="2">The sequence shown here is derived from an EMBL/GenBank/DDBJ whole genome shotgun (WGS) entry which is preliminary data.</text>
</comment>
<gene>
    <name evidence="2" type="ORF">JFN93_09510</name>
</gene>
<feature type="domain" description="TIR" evidence="1">
    <location>
        <begin position="3"/>
        <end position="116"/>
    </location>
</feature>
<evidence type="ECO:0000313" key="2">
    <source>
        <dbReference type="EMBL" id="MBJ6724943.1"/>
    </source>
</evidence>
<dbReference type="Gene3D" id="3.40.50.10140">
    <property type="entry name" value="Toll/interleukin-1 receptor homology (TIR) domain"/>
    <property type="match status" value="1"/>
</dbReference>
<dbReference type="GO" id="GO:0007165">
    <property type="term" value="P:signal transduction"/>
    <property type="evidence" value="ECO:0007669"/>
    <property type="project" value="InterPro"/>
</dbReference>
<dbReference type="EMBL" id="JAEMHM010000007">
    <property type="protein sequence ID" value="MBJ6724943.1"/>
    <property type="molecule type" value="Genomic_DNA"/>
</dbReference>
<dbReference type="RefSeq" id="WP_199383840.1">
    <property type="nucleotide sequence ID" value="NZ_JAEMHM010000007.1"/>
</dbReference>
<dbReference type="Proteomes" id="UP000636888">
    <property type="component" value="Unassembled WGS sequence"/>
</dbReference>
<evidence type="ECO:0000313" key="3">
    <source>
        <dbReference type="Proteomes" id="UP000636888"/>
    </source>
</evidence>
<evidence type="ECO:0000259" key="1">
    <source>
        <dbReference type="Pfam" id="PF13676"/>
    </source>
</evidence>
<proteinExistence type="predicted"/>
<dbReference type="InterPro" id="IPR035897">
    <property type="entry name" value="Toll_tir_struct_dom_sf"/>
</dbReference>
<organism evidence="2 3">
    <name type="scientific">Geomesophilobacter sediminis</name>
    <dbReference type="NCBI Taxonomy" id="2798584"/>
    <lineage>
        <taxon>Bacteria</taxon>
        <taxon>Pseudomonadati</taxon>
        <taxon>Thermodesulfobacteriota</taxon>
        <taxon>Desulfuromonadia</taxon>
        <taxon>Geobacterales</taxon>
        <taxon>Geobacteraceae</taxon>
        <taxon>Geomesophilobacter</taxon>
    </lineage>
</organism>
<name>A0A8J7JD46_9BACT</name>
<protein>
    <submittedName>
        <fullName evidence="2">Toll/interleukin-1 receptor domain-containing protein</fullName>
    </submittedName>
</protein>